<proteinExistence type="predicted"/>
<dbReference type="Pfam" id="PF10444">
    <property type="entry name" value="Nbl1_Borealin_N"/>
    <property type="match status" value="1"/>
</dbReference>
<comment type="caution">
    <text evidence="3">The sequence shown here is derived from an EMBL/GenBank/DDBJ whole genome shotgun (WGS) entry which is preliminary data.</text>
</comment>
<feature type="region of interest" description="Disordered" evidence="1">
    <location>
        <begin position="133"/>
        <end position="241"/>
    </location>
</feature>
<dbReference type="AlphaFoldDB" id="A0A4U0ULZ8"/>
<feature type="compositionally biased region" description="Low complexity" evidence="1">
    <location>
        <begin position="295"/>
        <end position="311"/>
    </location>
</feature>
<organism evidence="3 4">
    <name type="scientific">Friedmanniomyces endolithicus</name>
    <dbReference type="NCBI Taxonomy" id="329885"/>
    <lineage>
        <taxon>Eukaryota</taxon>
        <taxon>Fungi</taxon>
        <taxon>Dikarya</taxon>
        <taxon>Ascomycota</taxon>
        <taxon>Pezizomycotina</taxon>
        <taxon>Dothideomycetes</taxon>
        <taxon>Dothideomycetidae</taxon>
        <taxon>Mycosphaerellales</taxon>
        <taxon>Teratosphaeriaceae</taxon>
        <taxon>Friedmanniomyces</taxon>
    </lineage>
</organism>
<feature type="region of interest" description="Disordered" evidence="1">
    <location>
        <begin position="324"/>
        <end position="369"/>
    </location>
</feature>
<evidence type="ECO:0000256" key="1">
    <source>
        <dbReference type="SAM" id="MobiDB-lite"/>
    </source>
</evidence>
<protein>
    <recommendedName>
        <fullName evidence="2">Borealin N-terminal domain-containing protein</fullName>
    </recommendedName>
</protein>
<dbReference type="Proteomes" id="UP000310066">
    <property type="component" value="Unassembled WGS sequence"/>
</dbReference>
<feature type="compositionally biased region" description="Polar residues" evidence="1">
    <location>
        <begin position="263"/>
        <end position="275"/>
    </location>
</feature>
<dbReference type="OrthoDB" id="2392550at2759"/>
<feature type="region of interest" description="Disordered" evidence="1">
    <location>
        <begin position="263"/>
        <end position="311"/>
    </location>
</feature>
<dbReference type="STRING" id="329885.A0A4U0ULZ8"/>
<accession>A0A4U0ULZ8</accession>
<feature type="compositionally biased region" description="Polar residues" evidence="1">
    <location>
        <begin position="219"/>
        <end position="233"/>
    </location>
</feature>
<gene>
    <name evidence="3" type="ORF">B0A54_11880</name>
</gene>
<evidence type="ECO:0000313" key="3">
    <source>
        <dbReference type="EMBL" id="TKA36637.1"/>
    </source>
</evidence>
<feature type="compositionally biased region" description="Low complexity" evidence="1">
    <location>
        <begin position="327"/>
        <end position="338"/>
    </location>
</feature>
<dbReference type="InterPro" id="IPR018851">
    <property type="entry name" value="Borealin_N"/>
</dbReference>
<feature type="compositionally biased region" description="Basic residues" evidence="1">
    <location>
        <begin position="1"/>
        <end position="10"/>
    </location>
</feature>
<dbReference type="EMBL" id="NAJP01000058">
    <property type="protein sequence ID" value="TKA36637.1"/>
    <property type="molecule type" value="Genomic_DNA"/>
</dbReference>
<feature type="domain" description="Borealin N-terminal" evidence="2">
    <location>
        <begin position="55"/>
        <end position="110"/>
    </location>
</feature>
<feature type="compositionally biased region" description="Polar residues" evidence="1">
    <location>
        <begin position="196"/>
        <end position="209"/>
    </location>
</feature>
<evidence type="ECO:0000259" key="2">
    <source>
        <dbReference type="Pfam" id="PF10444"/>
    </source>
</evidence>
<reference evidence="3 4" key="1">
    <citation type="submission" date="2017-03" db="EMBL/GenBank/DDBJ databases">
        <title>Genomes of endolithic fungi from Antarctica.</title>
        <authorList>
            <person name="Coleine C."/>
            <person name="Masonjones S."/>
            <person name="Stajich J.E."/>
        </authorList>
    </citation>
    <scope>NUCLEOTIDE SEQUENCE [LARGE SCALE GENOMIC DNA]</scope>
    <source>
        <strain evidence="3 4">CCFEE 5311</strain>
    </source>
</reference>
<evidence type="ECO:0000313" key="4">
    <source>
        <dbReference type="Proteomes" id="UP000310066"/>
    </source>
</evidence>
<sequence>MPPGRPKKTRPSTDAAASAPPPTTVPTRTHEPTQTPPERSPVADRILAAGITQAQKQALIDNLQLEITERARKLRAQYALQAQGLRTRLEMRVNRIPQALRQRKMGDLLAEHAEKARAKVTPAVPEKDPLLEQAGSLVVRSPERERKSLKRQSEYISTANNNENDDKENAPALTELEPTQGQAQDLPNPKKRAKTATITTVANTKATRTVSRKGPAPPTSTILSPKSHNSRTLPRSPFKPALSPKKTALIERLASPVKQSTLQLAPPTKTVSRAPSRQAKRPGTALGMAQETEMATEGRSSEASTASAGTTIVTTKTASKVGRLPAAKKTTVAKTTTVGGRKAAAGVKKENVPPVPLPVGGGRMLRKRG</sequence>
<feature type="region of interest" description="Disordered" evidence="1">
    <location>
        <begin position="1"/>
        <end position="43"/>
    </location>
</feature>
<name>A0A4U0ULZ8_9PEZI</name>